<evidence type="ECO:0000256" key="4">
    <source>
        <dbReference type="ARBA" id="ARBA00022692"/>
    </source>
</evidence>
<dbReference type="GO" id="GO:0005886">
    <property type="term" value="C:plasma membrane"/>
    <property type="evidence" value="ECO:0007669"/>
    <property type="project" value="UniProtKB-SubCell"/>
</dbReference>
<dbReference type="EMBL" id="RHHR01000034">
    <property type="protein sequence ID" value="RNB70321.1"/>
    <property type="molecule type" value="Genomic_DNA"/>
</dbReference>
<feature type="transmembrane region" description="Helical" evidence="7">
    <location>
        <begin position="258"/>
        <end position="277"/>
    </location>
</feature>
<evidence type="ECO:0000313" key="10">
    <source>
        <dbReference type="Proteomes" id="UP000282028"/>
    </source>
</evidence>
<organism evidence="9 10">
    <name type="scientific">Brevibacillus invocatus</name>
    <dbReference type="NCBI Taxonomy" id="173959"/>
    <lineage>
        <taxon>Bacteria</taxon>
        <taxon>Bacillati</taxon>
        <taxon>Bacillota</taxon>
        <taxon>Bacilli</taxon>
        <taxon>Bacillales</taxon>
        <taxon>Paenibacillaceae</taxon>
        <taxon>Brevibacillus</taxon>
    </lineage>
</organism>
<feature type="transmembrane region" description="Helical" evidence="7">
    <location>
        <begin position="141"/>
        <end position="163"/>
    </location>
</feature>
<comment type="subcellular location">
    <subcellularLocation>
        <location evidence="1">Cell membrane</location>
        <topology evidence="1">Multi-pass membrane protein</topology>
    </subcellularLocation>
</comment>
<evidence type="ECO:0000256" key="7">
    <source>
        <dbReference type="SAM" id="Phobius"/>
    </source>
</evidence>
<feature type="transmembrane region" description="Helical" evidence="7">
    <location>
        <begin position="289"/>
        <end position="306"/>
    </location>
</feature>
<gene>
    <name evidence="9" type="ORF">EDM52_17310</name>
</gene>
<dbReference type="InterPro" id="IPR011701">
    <property type="entry name" value="MFS"/>
</dbReference>
<keyword evidence="4 7" id="KW-0812">Transmembrane</keyword>
<dbReference type="PANTHER" id="PTHR23517:SF10">
    <property type="entry name" value="MAJOR FACILITATOR SUPERFAMILY (MFS) PROFILE DOMAIN-CONTAINING PROTEIN"/>
    <property type="match status" value="1"/>
</dbReference>
<feature type="transmembrane region" description="Helical" evidence="7">
    <location>
        <begin position="220"/>
        <end position="238"/>
    </location>
</feature>
<evidence type="ECO:0000256" key="2">
    <source>
        <dbReference type="ARBA" id="ARBA00022448"/>
    </source>
</evidence>
<keyword evidence="5 7" id="KW-1133">Transmembrane helix</keyword>
<dbReference type="Proteomes" id="UP000282028">
    <property type="component" value="Unassembled WGS sequence"/>
</dbReference>
<dbReference type="InterPro" id="IPR036259">
    <property type="entry name" value="MFS_trans_sf"/>
</dbReference>
<accession>A0A3M8C3V2</accession>
<dbReference type="SUPFAM" id="SSF103473">
    <property type="entry name" value="MFS general substrate transporter"/>
    <property type="match status" value="1"/>
</dbReference>
<keyword evidence="10" id="KW-1185">Reference proteome</keyword>
<evidence type="ECO:0000256" key="6">
    <source>
        <dbReference type="ARBA" id="ARBA00023136"/>
    </source>
</evidence>
<evidence type="ECO:0000313" key="9">
    <source>
        <dbReference type="EMBL" id="RNB70321.1"/>
    </source>
</evidence>
<dbReference type="GO" id="GO:0022857">
    <property type="term" value="F:transmembrane transporter activity"/>
    <property type="evidence" value="ECO:0007669"/>
    <property type="project" value="InterPro"/>
</dbReference>
<dbReference type="PROSITE" id="PS50850">
    <property type="entry name" value="MFS"/>
    <property type="match status" value="1"/>
</dbReference>
<evidence type="ECO:0000256" key="5">
    <source>
        <dbReference type="ARBA" id="ARBA00022989"/>
    </source>
</evidence>
<feature type="transmembrane region" description="Helical" evidence="7">
    <location>
        <begin position="81"/>
        <end position="99"/>
    </location>
</feature>
<keyword evidence="6 7" id="KW-0472">Membrane</keyword>
<feature type="transmembrane region" description="Helical" evidence="7">
    <location>
        <begin position="377"/>
        <end position="398"/>
    </location>
</feature>
<dbReference type="AlphaFoldDB" id="A0A3M8C3V2"/>
<feature type="transmembrane region" description="Helical" evidence="7">
    <location>
        <begin position="53"/>
        <end position="74"/>
    </location>
</feature>
<dbReference type="Gene3D" id="1.20.1250.20">
    <property type="entry name" value="MFS general substrate transporter like domains"/>
    <property type="match status" value="1"/>
</dbReference>
<sequence length="409" mass="45125">MVSPFSLLNRYPREALLFLTASFINASGSAFMWPLTTLYVHTILGRSMTEAGFVLMLQSIAGIVGQFVGGTLFHRLGAKRLIVGALFLQGMFQFTIPLIHSWPVYLAVMMCLGFTYNLSAPAIQAFIGFRWKEQRREIFNVVYVGNNMGMAIGTALAGLIATISFQLTFFINSISTLLFALFFFLIMKHISHQELVGKDGEKAVKRTGLETLKLLFNYRVYLFMALGGGFIFFSTTVWNTGVAPYLTSQGMPLSAYSWLWTVNGIVIFAGQPVIAWFKRLLQQNLSAQLVASAVAYGLGFAFMLFFHDSYAAFITGMIITTFGEMLIAPTIPTFVSEKTGDMAPFYLGVVGSITTVGRLLGPLALGYSYDQGGVQSSLLISTIVAFSAVLLCLLHAFLQRDRQNQVRSL</sequence>
<keyword evidence="2" id="KW-0813">Transport</keyword>
<dbReference type="RefSeq" id="WP_122910203.1">
    <property type="nucleotide sequence ID" value="NZ_CBCSBE010000010.1"/>
</dbReference>
<dbReference type="InterPro" id="IPR020846">
    <property type="entry name" value="MFS_dom"/>
</dbReference>
<keyword evidence="3" id="KW-1003">Cell membrane</keyword>
<comment type="caution">
    <text evidence="9">The sequence shown here is derived from an EMBL/GenBank/DDBJ whole genome shotgun (WGS) entry which is preliminary data.</text>
</comment>
<evidence type="ECO:0000256" key="3">
    <source>
        <dbReference type="ARBA" id="ARBA00022475"/>
    </source>
</evidence>
<feature type="transmembrane region" description="Helical" evidence="7">
    <location>
        <begin position="105"/>
        <end position="129"/>
    </location>
</feature>
<dbReference type="Pfam" id="PF07690">
    <property type="entry name" value="MFS_1"/>
    <property type="match status" value="1"/>
</dbReference>
<evidence type="ECO:0000256" key="1">
    <source>
        <dbReference type="ARBA" id="ARBA00004651"/>
    </source>
</evidence>
<feature type="transmembrane region" description="Helical" evidence="7">
    <location>
        <begin position="169"/>
        <end position="187"/>
    </location>
</feature>
<name>A0A3M8C3V2_9BACL</name>
<feature type="domain" description="Major facilitator superfamily (MFS) profile" evidence="8">
    <location>
        <begin position="14"/>
        <end position="403"/>
    </location>
</feature>
<feature type="transmembrane region" description="Helical" evidence="7">
    <location>
        <begin position="312"/>
        <end position="331"/>
    </location>
</feature>
<feature type="transmembrane region" description="Helical" evidence="7">
    <location>
        <begin position="343"/>
        <end position="365"/>
    </location>
</feature>
<dbReference type="PANTHER" id="PTHR23517">
    <property type="entry name" value="RESISTANCE PROTEIN MDTM, PUTATIVE-RELATED-RELATED"/>
    <property type="match status" value="1"/>
</dbReference>
<protein>
    <submittedName>
        <fullName evidence="9">MFS transporter</fullName>
    </submittedName>
</protein>
<proteinExistence type="predicted"/>
<reference evidence="9 10" key="1">
    <citation type="submission" date="2018-10" db="EMBL/GenBank/DDBJ databases">
        <title>Phylogenomics of Brevibacillus.</title>
        <authorList>
            <person name="Dunlap C."/>
        </authorList>
    </citation>
    <scope>NUCLEOTIDE SEQUENCE [LARGE SCALE GENOMIC DNA]</scope>
    <source>
        <strain evidence="9 10">JCM 12215</strain>
    </source>
</reference>
<feature type="transmembrane region" description="Helical" evidence="7">
    <location>
        <begin position="15"/>
        <end position="33"/>
    </location>
</feature>
<dbReference type="OrthoDB" id="3268460at2"/>
<evidence type="ECO:0000259" key="8">
    <source>
        <dbReference type="PROSITE" id="PS50850"/>
    </source>
</evidence>
<dbReference type="InterPro" id="IPR050171">
    <property type="entry name" value="MFS_Transporters"/>
</dbReference>